<keyword evidence="3" id="KW-0472">Membrane</keyword>
<protein>
    <recommendedName>
        <fullName evidence="7">Copper amine oxidase-like N-terminal domain-containing protein</fullName>
    </recommendedName>
</protein>
<keyword evidence="4" id="KW-0564">Palmitate</keyword>
<dbReference type="Gene3D" id="3.30.457.10">
    <property type="entry name" value="Copper amine oxidase-like, N-terminal domain"/>
    <property type="match status" value="1"/>
</dbReference>
<dbReference type="PANTHER" id="PTHR43649">
    <property type="entry name" value="ARABINOSE-BINDING PROTEIN-RELATED"/>
    <property type="match status" value="1"/>
</dbReference>
<feature type="domain" description="Copper amine oxidase-like N-terminal" evidence="7">
    <location>
        <begin position="67"/>
        <end position="168"/>
    </location>
</feature>
<evidence type="ECO:0000256" key="6">
    <source>
        <dbReference type="SAM" id="SignalP"/>
    </source>
</evidence>
<keyword evidence="2 6" id="KW-0732">Signal</keyword>
<dbReference type="InterPro" id="IPR036582">
    <property type="entry name" value="Mao_N_sf"/>
</dbReference>
<keyword evidence="1" id="KW-1003">Cell membrane</keyword>
<evidence type="ECO:0000256" key="3">
    <source>
        <dbReference type="ARBA" id="ARBA00023136"/>
    </source>
</evidence>
<evidence type="ECO:0000256" key="1">
    <source>
        <dbReference type="ARBA" id="ARBA00022475"/>
    </source>
</evidence>
<dbReference type="Gene3D" id="3.40.190.10">
    <property type="entry name" value="Periplasmic binding protein-like II"/>
    <property type="match status" value="2"/>
</dbReference>
<evidence type="ECO:0000313" key="8">
    <source>
        <dbReference type="EMBL" id="RAV09226.1"/>
    </source>
</evidence>
<name>A0A329LPW7_9BACL</name>
<evidence type="ECO:0000259" key="7">
    <source>
        <dbReference type="Pfam" id="PF07833"/>
    </source>
</evidence>
<dbReference type="SUPFAM" id="SSF55383">
    <property type="entry name" value="Copper amine oxidase, domain N"/>
    <property type="match status" value="1"/>
</dbReference>
<dbReference type="AlphaFoldDB" id="A0A329LPW7"/>
<dbReference type="RefSeq" id="WP_113036600.1">
    <property type="nucleotide sequence ID" value="NZ_QMFB01000051.1"/>
</dbReference>
<evidence type="ECO:0000256" key="4">
    <source>
        <dbReference type="ARBA" id="ARBA00023139"/>
    </source>
</evidence>
<sequence length="618" mass="67563">MRKKWVLSGIAATMLVGPSAYAQDVQPPQAAGSSASYAGGVWDTEDLTQAEGLEENRTIGVFLRTGKITFQTPPVIEEGNTLAPYGPLLERLGFETAWDEKTGTVSAEKRNLSLRLTIGSDEATVNGEKLKMPAAPKLLGGVPYIPLRFVAEADKREVRWDGLWQEISIGEGQDLTELRIVYRTDSLTDQKHAEAIFKKVEEETGIRLELIAVPAEHYQQKLNLMIAANDLPDLLFVPDQTVYPLTMLPGIFRDLTDKLPKFPNLDKLSQQAKDLRIEGRLFGLAKLKSPYDERFPALRADWLKPLDLELPQTMDELYKVMADFKSKDPDGNGRNDTIGMAGNVGSDSLGDFAWVEHVFNESAGRFKLADGKIVDTIAAPGELEALQWLSRAFRDGLLKGDFAKDADSPTFGIAEGNAGIGSLSLDEAVRISGQLRQTAAKADVVPLPSLQANGKTSVVPVGSGQAGMFAIPYNVSEAKTIQILSFLERLAGTGSAGDFADGLSRQTAEQLDQTIGWNAGGERTEDAAAALKQAVLQEREKLSFDAVNPVDGRLLEAEDKAKLHELDVKTTEMKLSYIMGKISTEQWQAYVQKLTNDPAYTDILKKLNEAYAKMNAAE</sequence>
<dbReference type="InterPro" id="IPR050490">
    <property type="entry name" value="Bact_solute-bd_prot1"/>
</dbReference>
<evidence type="ECO:0000256" key="2">
    <source>
        <dbReference type="ARBA" id="ARBA00022729"/>
    </source>
</evidence>
<dbReference type="InterPro" id="IPR006059">
    <property type="entry name" value="SBP"/>
</dbReference>
<gene>
    <name evidence="8" type="ORF">DQG23_39740</name>
</gene>
<keyword evidence="5" id="KW-0449">Lipoprotein</keyword>
<dbReference type="Pfam" id="PF13416">
    <property type="entry name" value="SBP_bac_8"/>
    <property type="match status" value="1"/>
</dbReference>
<proteinExistence type="predicted"/>
<organism evidence="8 9">
    <name type="scientific">Paenibacillus contaminans</name>
    <dbReference type="NCBI Taxonomy" id="450362"/>
    <lineage>
        <taxon>Bacteria</taxon>
        <taxon>Bacillati</taxon>
        <taxon>Bacillota</taxon>
        <taxon>Bacilli</taxon>
        <taxon>Bacillales</taxon>
        <taxon>Paenibacillaceae</taxon>
        <taxon>Paenibacillus</taxon>
    </lineage>
</organism>
<dbReference type="PANTHER" id="PTHR43649:SF33">
    <property type="entry name" value="POLYGALACTURONAN_RHAMNOGALACTURONAN-BINDING PROTEIN YTCQ"/>
    <property type="match status" value="1"/>
</dbReference>
<evidence type="ECO:0000313" key="9">
    <source>
        <dbReference type="Proteomes" id="UP000250369"/>
    </source>
</evidence>
<feature type="chain" id="PRO_5016239644" description="Copper amine oxidase-like N-terminal domain-containing protein" evidence="6">
    <location>
        <begin position="23"/>
        <end position="618"/>
    </location>
</feature>
<feature type="signal peptide" evidence="6">
    <location>
        <begin position="1"/>
        <end position="22"/>
    </location>
</feature>
<reference evidence="8 9" key="1">
    <citation type="journal article" date="2009" name="Int. J. Syst. Evol. Microbiol.">
        <title>Paenibacillus contaminans sp. nov., isolated from a contaminated laboratory plate.</title>
        <authorList>
            <person name="Chou J.H."/>
            <person name="Lee J.H."/>
            <person name="Lin M.C."/>
            <person name="Chang P.S."/>
            <person name="Arun A.B."/>
            <person name="Young C.C."/>
            <person name="Chen W.M."/>
        </authorList>
    </citation>
    <scope>NUCLEOTIDE SEQUENCE [LARGE SCALE GENOMIC DNA]</scope>
    <source>
        <strain evidence="8 9">CKOBP-6</strain>
    </source>
</reference>
<evidence type="ECO:0000256" key="5">
    <source>
        <dbReference type="ARBA" id="ARBA00023288"/>
    </source>
</evidence>
<dbReference type="Proteomes" id="UP000250369">
    <property type="component" value="Unassembled WGS sequence"/>
</dbReference>
<keyword evidence="9" id="KW-1185">Reference proteome</keyword>
<dbReference type="EMBL" id="QMFB01000051">
    <property type="protein sequence ID" value="RAV09226.1"/>
    <property type="molecule type" value="Genomic_DNA"/>
</dbReference>
<dbReference type="InterPro" id="IPR012854">
    <property type="entry name" value="Cu_amine_oxidase-like_N"/>
</dbReference>
<dbReference type="OrthoDB" id="2531072at2"/>
<comment type="caution">
    <text evidence="8">The sequence shown here is derived from an EMBL/GenBank/DDBJ whole genome shotgun (WGS) entry which is preliminary data.</text>
</comment>
<accession>A0A329LPW7</accession>
<dbReference type="Pfam" id="PF07833">
    <property type="entry name" value="Cu_amine_oxidN1"/>
    <property type="match status" value="1"/>
</dbReference>
<dbReference type="SUPFAM" id="SSF53850">
    <property type="entry name" value="Periplasmic binding protein-like II"/>
    <property type="match status" value="1"/>
</dbReference>